<evidence type="ECO:0000313" key="2">
    <source>
        <dbReference type="Proteomes" id="UP000008549"/>
    </source>
</evidence>
<dbReference type="KEGG" id="cbr:CBG_27738"/>
<evidence type="ECO:0000313" key="1">
    <source>
        <dbReference type="EMBL" id="CAS00016.1"/>
    </source>
</evidence>
<protein>
    <submittedName>
        <fullName evidence="1">Protein CBG27738</fullName>
    </submittedName>
</protein>
<dbReference type="InParanoid" id="B6IJ36"/>
<keyword evidence="2" id="KW-1185">Reference proteome</keyword>
<proteinExistence type="predicted"/>
<reference evidence="1 2" key="1">
    <citation type="journal article" date="2003" name="PLoS Biol.">
        <title>The genome sequence of Caenorhabditis briggsae: a platform for comparative genomics.</title>
        <authorList>
            <person name="Stein L.D."/>
            <person name="Bao Z."/>
            <person name="Blasiar D."/>
            <person name="Blumenthal T."/>
            <person name="Brent M.R."/>
            <person name="Chen N."/>
            <person name="Chinwalla A."/>
            <person name="Clarke L."/>
            <person name="Clee C."/>
            <person name="Coghlan A."/>
            <person name="Coulson A."/>
            <person name="D'Eustachio P."/>
            <person name="Fitch D.H."/>
            <person name="Fulton L.A."/>
            <person name="Fulton R.E."/>
            <person name="Griffiths-Jones S."/>
            <person name="Harris T.W."/>
            <person name="Hillier L.W."/>
            <person name="Kamath R."/>
            <person name="Kuwabara P.E."/>
            <person name="Mardis E.R."/>
            <person name="Marra M.A."/>
            <person name="Miner T.L."/>
            <person name="Minx P."/>
            <person name="Mullikin J.C."/>
            <person name="Plumb R.W."/>
            <person name="Rogers J."/>
            <person name="Schein J.E."/>
            <person name="Sohrmann M."/>
            <person name="Spieth J."/>
            <person name="Stajich J.E."/>
            <person name="Wei C."/>
            <person name="Willey D."/>
            <person name="Wilson R.K."/>
            <person name="Durbin R."/>
            <person name="Waterston R.H."/>
        </authorList>
    </citation>
    <scope>NUCLEOTIDE SEQUENCE [LARGE SCALE GENOMIC DNA]</scope>
    <source>
        <strain evidence="1 2">AF16</strain>
    </source>
</reference>
<organism evidence="1 2">
    <name type="scientific">Caenorhabditis briggsae</name>
    <dbReference type="NCBI Taxonomy" id="6238"/>
    <lineage>
        <taxon>Eukaryota</taxon>
        <taxon>Metazoa</taxon>
        <taxon>Ecdysozoa</taxon>
        <taxon>Nematoda</taxon>
        <taxon>Chromadorea</taxon>
        <taxon>Rhabditida</taxon>
        <taxon>Rhabditina</taxon>
        <taxon>Rhabditomorpha</taxon>
        <taxon>Rhabditoidea</taxon>
        <taxon>Rhabditidae</taxon>
        <taxon>Peloderinae</taxon>
        <taxon>Caenorhabditis</taxon>
    </lineage>
</organism>
<dbReference type="GeneID" id="68919187"/>
<dbReference type="EMBL" id="HE600983">
    <property type="protein sequence ID" value="CAS00016.1"/>
    <property type="molecule type" value="Genomic_DNA"/>
</dbReference>
<dbReference type="HOGENOM" id="CLU_3432087_0_0_1"/>
<dbReference type="AlphaFoldDB" id="B6IJ36"/>
<dbReference type="Proteomes" id="UP000008549">
    <property type="component" value="Unassembled WGS sequence"/>
</dbReference>
<gene>
    <name evidence="1" type="ORF">CBG27738</name>
    <name evidence="1" type="ORF">CBG_27738</name>
</gene>
<dbReference type="RefSeq" id="XP_045099577.1">
    <property type="nucleotide sequence ID" value="XM_045239737.1"/>
</dbReference>
<name>B6IJ36_CAEBR</name>
<dbReference type="CTD" id="68919187"/>
<reference evidence="1 2" key="2">
    <citation type="journal article" date="2011" name="PLoS Genet.">
        <title>Caenorhabditis briggsae recombinant inbred line genotypes reveal inter-strain incompatibility and the evolution of recombination.</title>
        <authorList>
            <person name="Ross J.A."/>
            <person name="Koboldt D.C."/>
            <person name="Staisch J.E."/>
            <person name="Chamberlin H.M."/>
            <person name="Gupta B.P."/>
            <person name="Miller R.D."/>
            <person name="Baird S.E."/>
            <person name="Haag E.S."/>
        </authorList>
    </citation>
    <scope>NUCLEOTIDE SEQUENCE [LARGE SCALE GENOMIC DNA]</scope>
    <source>
        <strain evidence="1 2">AF16</strain>
    </source>
</reference>
<accession>B6IJ36</accession>
<sequence length="17" mass="2142">MSCHWYIEVSHKRSNHQ</sequence>